<dbReference type="Proteomes" id="UP000237105">
    <property type="component" value="Unassembled WGS sequence"/>
</dbReference>
<accession>A0A2P5CSE9</accession>
<organism evidence="1 2">
    <name type="scientific">Parasponia andersonii</name>
    <name type="common">Sponia andersonii</name>
    <dbReference type="NCBI Taxonomy" id="3476"/>
    <lineage>
        <taxon>Eukaryota</taxon>
        <taxon>Viridiplantae</taxon>
        <taxon>Streptophyta</taxon>
        <taxon>Embryophyta</taxon>
        <taxon>Tracheophyta</taxon>
        <taxon>Spermatophyta</taxon>
        <taxon>Magnoliopsida</taxon>
        <taxon>eudicotyledons</taxon>
        <taxon>Gunneridae</taxon>
        <taxon>Pentapetalae</taxon>
        <taxon>rosids</taxon>
        <taxon>fabids</taxon>
        <taxon>Rosales</taxon>
        <taxon>Cannabaceae</taxon>
        <taxon>Parasponia</taxon>
    </lineage>
</organism>
<proteinExistence type="predicted"/>
<gene>
    <name evidence="1" type="ORF">PanWU01x14_127510</name>
</gene>
<dbReference type="EMBL" id="JXTB01000099">
    <property type="protein sequence ID" value="PON63984.1"/>
    <property type="molecule type" value="Genomic_DNA"/>
</dbReference>
<sequence>MQLLKFQKLFPFVILVEGLKHEFFFSLEGLKHEFFFSCAWTNCMVDAKSPVTDLLTLKASDFIDLSS</sequence>
<keyword evidence="2" id="KW-1185">Reference proteome</keyword>
<name>A0A2P5CSE9_PARAD</name>
<comment type="caution">
    <text evidence="1">The sequence shown here is derived from an EMBL/GenBank/DDBJ whole genome shotgun (WGS) entry which is preliminary data.</text>
</comment>
<protein>
    <submittedName>
        <fullName evidence="1">Uncharacterized protein</fullName>
    </submittedName>
</protein>
<evidence type="ECO:0000313" key="2">
    <source>
        <dbReference type="Proteomes" id="UP000237105"/>
    </source>
</evidence>
<dbReference type="OrthoDB" id="2395010at2759"/>
<dbReference type="AlphaFoldDB" id="A0A2P5CSE9"/>
<evidence type="ECO:0000313" key="1">
    <source>
        <dbReference type="EMBL" id="PON63984.1"/>
    </source>
</evidence>
<reference evidence="2" key="1">
    <citation type="submission" date="2016-06" db="EMBL/GenBank/DDBJ databases">
        <title>Parallel loss of symbiosis genes in relatives of nitrogen-fixing non-legume Parasponia.</title>
        <authorList>
            <person name="Van Velzen R."/>
            <person name="Holmer R."/>
            <person name="Bu F."/>
            <person name="Rutten L."/>
            <person name="Van Zeijl A."/>
            <person name="Liu W."/>
            <person name="Santuari L."/>
            <person name="Cao Q."/>
            <person name="Sharma T."/>
            <person name="Shen D."/>
            <person name="Roswanjaya Y."/>
            <person name="Wardhani T."/>
            <person name="Kalhor M.S."/>
            <person name="Jansen J."/>
            <person name="Van den Hoogen J."/>
            <person name="Gungor B."/>
            <person name="Hartog M."/>
            <person name="Hontelez J."/>
            <person name="Verver J."/>
            <person name="Yang W.-C."/>
            <person name="Schijlen E."/>
            <person name="Repin R."/>
            <person name="Schilthuizen M."/>
            <person name="Schranz E."/>
            <person name="Heidstra R."/>
            <person name="Miyata K."/>
            <person name="Fedorova E."/>
            <person name="Kohlen W."/>
            <person name="Bisseling T."/>
            <person name="Smit S."/>
            <person name="Geurts R."/>
        </authorList>
    </citation>
    <scope>NUCLEOTIDE SEQUENCE [LARGE SCALE GENOMIC DNA]</scope>
    <source>
        <strain evidence="2">cv. WU1-14</strain>
    </source>
</reference>